<feature type="region of interest" description="Disordered" evidence="1">
    <location>
        <begin position="329"/>
        <end position="367"/>
    </location>
</feature>
<feature type="compositionally biased region" description="Pro residues" evidence="1">
    <location>
        <begin position="341"/>
        <end position="365"/>
    </location>
</feature>
<feature type="region of interest" description="Disordered" evidence="1">
    <location>
        <begin position="262"/>
        <end position="285"/>
    </location>
</feature>
<evidence type="ECO:0000313" key="5">
    <source>
        <dbReference type="Proteomes" id="UP001174136"/>
    </source>
</evidence>
<protein>
    <recommendedName>
        <fullName evidence="3">Alkylated DNA repair protein AlkB homologue 8 N-terminal domain-containing protein</fullName>
    </recommendedName>
</protein>
<dbReference type="PANTHER" id="PTHR47510:SF3">
    <property type="entry name" value="ENDO_EXONUCLEASE_PHOSPHATASE DOMAIN-CONTAINING PROTEIN"/>
    <property type="match status" value="1"/>
</dbReference>
<dbReference type="EMBL" id="JAOPHQ010005736">
    <property type="protein sequence ID" value="KAK0134133.1"/>
    <property type="molecule type" value="Genomic_DNA"/>
</dbReference>
<dbReference type="Proteomes" id="UP001174136">
    <property type="component" value="Unassembled WGS sequence"/>
</dbReference>
<name>A0AA47NR00_MERPO</name>
<keyword evidence="2" id="KW-1133">Transmembrane helix</keyword>
<dbReference type="InterPro" id="IPR015095">
    <property type="entry name" value="AlkB_hom8_N"/>
</dbReference>
<evidence type="ECO:0000259" key="3">
    <source>
        <dbReference type="Pfam" id="PF09004"/>
    </source>
</evidence>
<evidence type="ECO:0000313" key="4">
    <source>
        <dbReference type="EMBL" id="KAK0134133.1"/>
    </source>
</evidence>
<evidence type="ECO:0000256" key="2">
    <source>
        <dbReference type="SAM" id="Phobius"/>
    </source>
</evidence>
<feature type="domain" description="Alkylated DNA repair protein AlkB homologue 8 N-terminal" evidence="3">
    <location>
        <begin position="209"/>
        <end position="250"/>
    </location>
</feature>
<sequence>MGEDVEISVKAVFSEDKKKRHHKCCVEHVAEVRRIRVFPNRKPWMTKEVQTLIRVRNSAFRTGDRDLYSTARADLRRGLKLAKDSYKRKIEGHLTDAIDSLNDYRPIALTYVIMKCLEQSVSQHIRDCLPPSLDPDQFAYRANRAEVKKLSSWCSDNNLTLNVHKTKELIMDFRKIRQAHTPLLINGEQVETVNTFRFLGTHISADHSWTHNIGVLVKKAQQRLPFLRVLRKNNLDTKLLLAFYHSSVESILTGRLVRRLHSQGQEGSAEGHKHCPKDHRLPSAQPGKHLHILLSQENQGRKITGDPSHPAYALFDLLPSVRRYSVESRLEATEGASEIDSPPPPPPPPPPLPPHPPLPEMPPSPGVTRMVERQCGFSRCSSWLTVLWVFTVITGGVLMDAVVVTTWLARFLSMEPSHADSELSESLLSDRHFHDPSVEGGWITGLLLSGWASTLMIAPVLPEMLPAVLPSELGPVMLITSWSGRAL</sequence>
<gene>
    <name evidence="4" type="ORF">N1851_030305</name>
</gene>
<comment type="caution">
    <text evidence="4">The sequence shown here is derived from an EMBL/GenBank/DDBJ whole genome shotgun (WGS) entry which is preliminary data.</text>
</comment>
<dbReference type="GO" id="GO:0016706">
    <property type="term" value="F:2-oxoglutarate-dependent dioxygenase activity"/>
    <property type="evidence" value="ECO:0007669"/>
    <property type="project" value="InterPro"/>
</dbReference>
<evidence type="ECO:0000256" key="1">
    <source>
        <dbReference type="SAM" id="MobiDB-lite"/>
    </source>
</evidence>
<accession>A0AA47NR00</accession>
<dbReference type="PANTHER" id="PTHR47510">
    <property type="entry name" value="REVERSE TRANSCRIPTASE DOMAIN-CONTAINING PROTEIN"/>
    <property type="match status" value="1"/>
</dbReference>
<feature type="compositionally biased region" description="Basic and acidic residues" evidence="1">
    <location>
        <begin position="269"/>
        <end position="281"/>
    </location>
</feature>
<feature type="transmembrane region" description="Helical" evidence="2">
    <location>
        <begin position="383"/>
        <end position="409"/>
    </location>
</feature>
<dbReference type="Pfam" id="PF09004">
    <property type="entry name" value="ALKBH8_N"/>
    <property type="match status" value="1"/>
</dbReference>
<dbReference type="AlphaFoldDB" id="A0AA47NR00"/>
<keyword evidence="2" id="KW-0472">Membrane</keyword>
<dbReference type="GO" id="GO:0008168">
    <property type="term" value="F:methyltransferase activity"/>
    <property type="evidence" value="ECO:0007669"/>
    <property type="project" value="InterPro"/>
</dbReference>
<keyword evidence="5" id="KW-1185">Reference proteome</keyword>
<proteinExistence type="predicted"/>
<reference evidence="4" key="1">
    <citation type="journal article" date="2023" name="Front. Mar. Sci.">
        <title>A new Merluccius polli reference genome to investigate the effects of global change in West African waters.</title>
        <authorList>
            <person name="Mateo J.L."/>
            <person name="Blanco-Fernandez C."/>
            <person name="Garcia-Vazquez E."/>
            <person name="Machado-Schiaffino G."/>
        </authorList>
    </citation>
    <scope>NUCLEOTIDE SEQUENCE</scope>
    <source>
        <strain evidence="4">C29</strain>
        <tissue evidence="4">Fin</tissue>
    </source>
</reference>
<keyword evidence="2" id="KW-0812">Transmembrane</keyword>
<organism evidence="4 5">
    <name type="scientific">Merluccius polli</name>
    <name type="common">Benguela hake</name>
    <name type="synonym">Merluccius cadenati</name>
    <dbReference type="NCBI Taxonomy" id="89951"/>
    <lineage>
        <taxon>Eukaryota</taxon>
        <taxon>Metazoa</taxon>
        <taxon>Chordata</taxon>
        <taxon>Craniata</taxon>
        <taxon>Vertebrata</taxon>
        <taxon>Euteleostomi</taxon>
        <taxon>Actinopterygii</taxon>
        <taxon>Neopterygii</taxon>
        <taxon>Teleostei</taxon>
        <taxon>Neoteleostei</taxon>
        <taxon>Acanthomorphata</taxon>
        <taxon>Zeiogadaria</taxon>
        <taxon>Gadariae</taxon>
        <taxon>Gadiformes</taxon>
        <taxon>Gadoidei</taxon>
        <taxon>Merlucciidae</taxon>
        <taxon>Merluccius</taxon>
    </lineage>
</organism>